<organism evidence="2 3">
    <name type="scientific">Mordavella massiliensis</name>
    <dbReference type="NCBI Taxonomy" id="1871024"/>
    <lineage>
        <taxon>Bacteria</taxon>
        <taxon>Bacillati</taxon>
        <taxon>Bacillota</taxon>
        <taxon>Clostridia</taxon>
        <taxon>Eubacteriales</taxon>
        <taxon>Clostridiaceae</taxon>
        <taxon>Mordavella</taxon>
    </lineage>
</organism>
<evidence type="ECO:0000259" key="1">
    <source>
        <dbReference type="Pfam" id="PF07179"/>
    </source>
</evidence>
<gene>
    <name evidence="2" type="ORF">H6A13_03840</name>
</gene>
<protein>
    <submittedName>
        <fullName evidence="2">SseB family protein</fullName>
    </submittedName>
</protein>
<feature type="domain" description="SseB protein N-terminal" evidence="1">
    <location>
        <begin position="157"/>
        <end position="233"/>
    </location>
</feature>
<reference evidence="2" key="1">
    <citation type="submission" date="2020-08" db="EMBL/GenBank/DDBJ databases">
        <authorList>
            <person name="Cejkova D."/>
            <person name="Kubasova T."/>
            <person name="Jahodarova E."/>
            <person name="Rychlik I."/>
        </authorList>
    </citation>
    <scope>NUCLEOTIDE SEQUENCE</scope>
    <source>
        <strain evidence="2">An420c</strain>
    </source>
</reference>
<reference evidence="2" key="2">
    <citation type="journal article" date="2021" name="Sci. Rep.">
        <title>The distribution of antibiotic resistance genes in chicken gut microbiota commensals.</title>
        <authorList>
            <person name="Juricova H."/>
            <person name="Matiasovicova J."/>
            <person name="Kubasova T."/>
            <person name="Cejkova D."/>
            <person name="Rychlik I."/>
        </authorList>
    </citation>
    <scope>NUCLEOTIDE SEQUENCE</scope>
    <source>
        <strain evidence="2">An420c</strain>
    </source>
</reference>
<dbReference type="Pfam" id="PF07179">
    <property type="entry name" value="SseB"/>
    <property type="match status" value="1"/>
</dbReference>
<comment type="caution">
    <text evidence="2">The sequence shown here is derived from an EMBL/GenBank/DDBJ whole genome shotgun (WGS) entry which is preliminary data.</text>
</comment>
<evidence type="ECO:0000313" key="3">
    <source>
        <dbReference type="Proteomes" id="UP000713880"/>
    </source>
</evidence>
<keyword evidence="3" id="KW-1185">Reference proteome</keyword>
<dbReference type="AlphaFoldDB" id="A0A939BBC8"/>
<name>A0A939BBC8_9CLOT</name>
<dbReference type="InterPro" id="IPR009839">
    <property type="entry name" value="SseB_N"/>
</dbReference>
<sequence>MKADKKETLNKLRTSQNLYLVFSLCSRMPFVYCDPETFDDQVLLYFDKETAEKEIQTLSDAGERVQLIEMKNQMFLPFYTGLFPMGVNALLVDRGTDSEICVQLTELVRRQDEEKLPEGQMRIENPQMHLTALYFVQEFRKKDGGKMTEKLQELNDEMLAHFQKGRYIVAMHEKEGIPVLKQKDGKTYQPVFTDIPEFRKFDKEKKFKASVVEASKIPDIILNGVSGVAVNPLGVNIILNIRKSPARQQKEDTHEETV</sequence>
<dbReference type="RefSeq" id="WP_204908294.1">
    <property type="nucleotide sequence ID" value="NZ_JACJLV010000008.1"/>
</dbReference>
<proteinExistence type="predicted"/>
<dbReference type="Proteomes" id="UP000713880">
    <property type="component" value="Unassembled WGS sequence"/>
</dbReference>
<dbReference type="EMBL" id="JACJLV010000008">
    <property type="protein sequence ID" value="MBM6826240.1"/>
    <property type="molecule type" value="Genomic_DNA"/>
</dbReference>
<evidence type="ECO:0000313" key="2">
    <source>
        <dbReference type="EMBL" id="MBM6826240.1"/>
    </source>
</evidence>
<accession>A0A939BBC8</accession>